<organism evidence="2 3">
    <name type="scientific">Bos mutus</name>
    <name type="common">wild yak</name>
    <dbReference type="NCBI Taxonomy" id="72004"/>
    <lineage>
        <taxon>Eukaryota</taxon>
        <taxon>Metazoa</taxon>
        <taxon>Chordata</taxon>
        <taxon>Craniata</taxon>
        <taxon>Vertebrata</taxon>
        <taxon>Euteleostomi</taxon>
        <taxon>Mammalia</taxon>
        <taxon>Eutheria</taxon>
        <taxon>Laurasiatheria</taxon>
        <taxon>Artiodactyla</taxon>
        <taxon>Ruminantia</taxon>
        <taxon>Pecora</taxon>
        <taxon>Bovidae</taxon>
        <taxon>Bovinae</taxon>
        <taxon>Bos</taxon>
    </lineage>
</organism>
<dbReference type="AlphaFoldDB" id="L8HNI1"/>
<feature type="compositionally biased region" description="Basic and acidic residues" evidence="1">
    <location>
        <begin position="1"/>
        <end position="31"/>
    </location>
</feature>
<gene>
    <name evidence="2" type="ORF">M91_16240</name>
</gene>
<feature type="non-terminal residue" evidence="2">
    <location>
        <position position="1"/>
    </location>
</feature>
<sequence length="73" mass="8471">IRRGDQDTYTQREDHVRQREDGVSKPSRETSEETNPIDTLTSDFQPPELRGKTFLLFKSPTLWSLYGSPSKLM</sequence>
<reference evidence="2 3" key="1">
    <citation type="journal article" date="2012" name="Nat. Genet.">
        <title>The yak genome and adaptation to life at high altitude.</title>
        <authorList>
            <person name="Qiu Q."/>
            <person name="Zhang G."/>
            <person name="Ma T."/>
            <person name="Qian W."/>
            <person name="Wang J."/>
            <person name="Ye Z."/>
            <person name="Cao C."/>
            <person name="Hu Q."/>
            <person name="Kim J."/>
            <person name="Larkin D.M."/>
            <person name="Auvil L."/>
            <person name="Capitanu B."/>
            <person name="Ma J."/>
            <person name="Lewin H.A."/>
            <person name="Qian X."/>
            <person name="Lang Y."/>
            <person name="Zhou R."/>
            <person name="Wang L."/>
            <person name="Wang K."/>
            <person name="Xia J."/>
            <person name="Liao S."/>
            <person name="Pan S."/>
            <person name="Lu X."/>
            <person name="Hou H."/>
            <person name="Wang Y."/>
            <person name="Zang X."/>
            <person name="Yin Y."/>
            <person name="Ma H."/>
            <person name="Zhang J."/>
            <person name="Wang Z."/>
            <person name="Zhang Y."/>
            <person name="Zhang D."/>
            <person name="Yonezawa T."/>
            <person name="Hasegawa M."/>
            <person name="Zhong Y."/>
            <person name="Liu W."/>
            <person name="Zhang Y."/>
            <person name="Huang Z."/>
            <person name="Zhang S."/>
            <person name="Long R."/>
            <person name="Yang H."/>
            <person name="Wang J."/>
            <person name="Lenstra J.A."/>
            <person name="Cooper D.N."/>
            <person name="Wu Y."/>
            <person name="Wang J."/>
            <person name="Shi P."/>
            <person name="Wang J."/>
            <person name="Liu J."/>
        </authorList>
    </citation>
    <scope>NUCLEOTIDE SEQUENCE [LARGE SCALE GENOMIC DNA]</scope>
    <source>
        <strain evidence="3">yakQH1</strain>
    </source>
</reference>
<feature type="region of interest" description="Disordered" evidence="1">
    <location>
        <begin position="1"/>
        <end position="45"/>
    </location>
</feature>
<dbReference type="Proteomes" id="UP000011080">
    <property type="component" value="Unassembled WGS sequence"/>
</dbReference>
<feature type="non-terminal residue" evidence="2">
    <location>
        <position position="73"/>
    </location>
</feature>
<protein>
    <submittedName>
        <fullName evidence="2">Uncharacterized protein</fullName>
    </submittedName>
</protein>
<feature type="compositionally biased region" description="Polar residues" evidence="1">
    <location>
        <begin position="33"/>
        <end position="44"/>
    </location>
</feature>
<evidence type="ECO:0000313" key="3">
    <source>
        <dbReference type="Proteomes" id="UP000011080"/>
    </source>
</evidence>
<dbReference type="EMBL" id="JH885194">
    <property type="protein sequence ID" value="ELR44839.1"/>
    <property type="molecule type" value="Genomic_DNA"/>
</dbReference>
<proteinExistence type="predicted"/>
<name>L8HNI1_9CETA</name>
<evidence type="ECO:0000313" key="2">
    <source>
        <dbReference type="EMBL" id="ELR44839.1"/>
    </source>
</evidence>
<evidence type="ECO:0000256" key="1">
    <source>
        <dbReference type="SAM" id="MobiDB-lite"/>
    </source>
</evidence>
<accession>L8HNI1</accession>